<evidence type="ECO:0000313" key="6">
    <source>
        <dbReference type="EMBL" id="CAH0109327.1"/>
    </source>
</evidence>
<feature type="domain" description="VWFA" evidence="5">
    <location>
        <begin position="2"/>
        <end position="209"/>
    </location>
</feature>
<dbReference type="InterPro" id="IPR002035">
    <property type="entry name" value="VWF_A"/>
</dbReference>
<dbReference type="PROSITE" id="PS50234">
    <property type="entry name" value="VWFA"/>
    <property type="match status" value="1"/>
</dbReference>
<dbReference type="PANTHER" id="PTHR13532">
    <property type="match status" value="1"/>
</dbReference>
<evidence type="ECO:0000256" key="1">
    <source>
        <dbReference type="ARBA" id="ARBA00004123"/>
    </source>
</evidence>
<dbReference type="AlphaFoldDB" id="A0A8J2RTP6"/>
<dbReference type="SUPFAM" id="SSF53300">
    <property type="entry name" value="vWA-like"/>
    <property type="match status" value="1"/>
</dbReference>
<dbReference type="InterPro" id="IPR036465">
    <property type="entry name" value="vWFA_dom_sf"/>
</dbReference>
<sequence>MPLAIVLDVSLSMSRVVSTPEEEEEYQRKHLAIHGINVLLDHLNTHSKLEFVSLVVFSSMYEILSSFTRDYDAVRTKLQNVEDRDKTCLEAALHGVSALINEEWGQNTPCHVLLITDGSSSLNILGLSRTLLNGNQRGSTRPEETLPFLPFNFPAKFHVITIASPDETSLAVSMPVYQKLIDLSGAEGSVFVPEGGLSLKSVQNMFTKIAELHYSSFEGTLRSGSLSDSILLYPPPRDHHHIGEMEVVHCKISKDITICGFVDLIDVASPPAVSRHLVLPVHSANKSDASLAELKAEGESEDDLLATPEEGKSPSFSVLLHGSLKVENMGAICSVGEKWYGLLYSWADSKKKSNLMLSIFEPGTKCIPWLGDLSLLGPFSEATSPSSFTTFPIKPNEKRSYAQSCVVWVQPGNLQADIQKILRHARKMPDKTQHFYKELNRLKRAALSMGFVDLMETMAVILDRECTLLPHTAHPDCAIQLTNASAQLRLSRDVRHNITALRTKFTHDD</sequence>
<evidence type="ECO:0000259" key="5">
    <source>
        <dbReference type="PROSITE" id="PS50234"/>
    </source>
</evidence>
<dbReference type="CDD" id="cd00198">
    <property type="entry name" value="vWFA"/>
    <property type="match status" value="1"/>
</dbReference>
<proteinExistence type="inferred from homology"/>
<evidence type="ECO:0000256" key="2">
    <source>
        <dbReference type="ARBA" id="ARBA00016816"/>
    </source>
</evidence>
<comment type="subcellular location">
    <subcellularLocation>
        <location evidence="1">Nucleus</location>
    </subcellularLocation>
</comment>
<accession>A0A8J2RTP6</accession>
<dbReference type="InterPro" id="IPR046471">
    <property type="entry name" value="IntS14_C"/>
</dbReference>
<keyword evidence="7" id="KW-1185">Reference proteome</keyword>
<comment type="caution">
    <text evidence="6">The sequence shown here is derived from an EMBL/GenBank/DDBJ whole genome shotgun (WGS) entry which is preliminary data.</text>
</comment>
<name>A0A8J2RTP6_9CRUS</name>
<evidence type="ECO:0000313" key="7">
    <source>
        <dbReference type="Proteomes" id="UP000789390"/>
    </source>
</evidence>
<comment type="similarity">
    <text evidence="4">Belongs to the Integrator subunit 14 family.</text>
</comment>
<dbReference type="Gene3D" id="3.40.50.410">
    <property type="entry name" value="von Willebrand factor, type A domain"/>
    <property type="match status" value="1"/>
</dbReference>
<evidence type="ECO:0000256" key="3">
    <source>
        <dbReference type="ARBA" id="ARBA00023242"/>
    </source>
</evidence>
<evidence type="ECO:0000256" key="4">
    <source>
        <dbReference type="ARBA" id="ARBA00061449"/>
    </source>
</evidence>
<dbReference type="EMBL" id="CAKKLH010000292">
    <property type="protein sequence ID" value="CAH0109327.1"/>
    <property type="molecule type" value="Genomic_DNA"/>
</dbReference>
<organism evidence="6 7">
    <name type="scientific">Daphnia galeata</name>
    <dbReference type="NCBI Taxonomy" id="27404"/>
    <lineage>
        <taxon>Eukaryota</taxon>
        <taxon>Metazoa</taxon>
        <taxon>Ecdysozoa</taxon>
        <taxon>Arthropoda</taxon>
        <taxon>Crustacea</taxon>
        <taxon>Branchiopoda</taxon>
        <taxon>Diplostraca</taxon>
        <taxon>Cladocera</taxon>
        <taxon>Anomopoda</taxon>
        <taxon>Daphniidae</taxon>
        <taxon>Daphnia</taxon>
    </lineage>
</organism>
<protein>
    <recommendedName>
        <fullName evidence="2">Integrator complex subunit 14</fullName>
    </recommendedName>
</protein>
<dbReference type="FunFam" id="3.40.50.410:FF:000140">
    <property type="entry name" value="Uncharacterized protein (Fragment)"/>
    <property type="match status" value="1"/>
</dbReference>
<dbReference type="Pfam" id="PF20504">
    <property type="entry name" value="IntS14_C"/>
    <property type="match status" value="1"/>
</dbReference>
<dbReference type="Pfam" id="PF19435">
    <property type="entry name" value="IntS14_b-barrel"/>
    <property type="match status" value="1"/>
</dbReference>
<dbReference type="OrthoDB" id="2374335at2759"/>
<gene>
    <name evidence="6" type="ORF">DGAL_LOCUS12801</name>
</gene>
<dbReference type="GO" id="GO:0034472">
    <property type="term" value="P:snRNA 3'-end processing"/>
    <property type="evidence" value="ECO:0007669"/>
    <property type="project" value="TreeGrafter"/>
</dbReference>
<dbReference type="PANTHER" id="PTHR13532:SF3">
    <property type="entry name" value="INTEGRATOR COMPLEX SUBUNIT 14"/>
    <property type="match status" value="1"/>
</dbReference>
<dbReference type="Pfam" id="PF13519">
    <property type="entry name" value="VWA_2"/>
    <property type="match status" value="1"/>
</dbReference>
<dbReference type="InterPro" id="IPR045814">
    <property type="entry name" value="IntS14_b-barrel"/>
</dbReference>
<dbReference type="Proteomes" id="UP000789390">
    <property type="component" value="Unassembled WGS sequence"/>
</dbReference>
<keyword evidence="3" id="KW-0539">Nucleus</keyword>
<dbReference type="InterPro" id="IPR039841">
    <property type="entry name" value="INTS14"/>
</dbReference>
<dbReference type="GO" id="GO:0032039">
    <property type="term" value="C:integrator complex"/>
    <property type="evidence" value="ECO:0007669"/>
    <property type="project" value="InterPro"/>
</dbReference>
<reference evidence="6" key="1">
    <citation type="submission" date="2021-11" db="EMBL/GenBank/DDBJ databases">
        <authorList>
            <person name="Schell T."/>
        </authorList>
    </citation>
    <scope>NUCLEOTIDE SEQUENCE</scope>
    <source>
        <strain evidence="6">M5</strain>
    </source>
</reference>